<name>R7Q6A8_CHOCR</name>
<dbReference type="InterPro" id="IPR032781">
    <property type="entry name" value="ABC_tran_Xtn"/>
</dbReference>
<dbReference type="PROSITE" id="PS00211">
    <property type="entry name" value="ABC_TRANSPORTER_1"/>
    <property type="match status" value="2"/>
</dbReference>
<evidence type="ECO:0000313" key="10">
    <source>
        <dbReference type="Proteomes" id="UP000012073"/>
    </source>
</evidence>
<evidence type="ECO:0000256" key="7">
    <source>
        <dbReference type="SAM" id="MobiDB-lite"/>
    </source>
</evidence>
<keyword evidence="4" id="KW-0067">ATP-binding</keyword>
<dbReference type="Pfam" id="PF12848">
    <property type="entry name" value="ABC_tran_Xtn"/>
    <property type="match status" value="1"/>
</dbReference>
<dbReference type="InterPro" id="IPR003439">
    <property type="entry name" value="ABC_transporter-like_ATP-bd"/>
</dbReference>
<keyword evidence="2" id="KW-0677">Repeat</keyword>
<dbReference type="OrthoDB" id="2110130at2759"/>
<dbReference type="InterPro" id="IPR027417">
    <property type="entry name" value="P-loop_NTPase"/>
</dbReference>
<evidence type="ECO:0000256" key="5">
    <source>
        <dbReference type="ARBA" id="ARBA00061344"/>
    </source>
</evidence>
<dbReference type="RefSeq" id="XP_005713347.1">
    <property type="nucleotide sequence ID" value="XM_005713290.1"/>
</dbReference>
<evidence type="ECO:0000256" key="6">
    <source>
        <dbReference type="SAM" id="Coils"/>
    </source>
</evidence>
<dbReference type="GO" id="GO:0016887">
    <property type="term" value="F:ATP hydrolysis activity"/>
    <property type="evidence" value="ECO:0007669"/>
    <property type="project" value="InterPro"/>
</dbReference>
<dbReference type="OMA" id="MQFGAEP"/>
<dbReference type="InterPro" id="IPR051309">
    <property type="entry name" value="ABCF_ATPase"/>
</dbReference>
<feature type="region of interest" description="Disordered" evidence="7">
    <location>
        <begin position="131"/>
        <end position="151"/>
    </location>
</feature>
<dbReference type="EMBL" id="HG001649">
    <property type="protein sequence ID" value="CDF33544.1"/>
    <property type="molecule type" value="Genomic_DNA"/>
</dbReference>
<dbReference type="Pfam" id="PF00005">
    <property type="entry name" value="ABC_tran"/>
    <property type="match status" value="2"/>
</dbReference>
<comment type="similarity">
    <text evidence="5">Belongs to the ABC transporter superfamily. ABCF family. EF3 (TC 3.A.1.121) subfamily.</text>
</comment>
<keyword evidence="10" id="KW-1185">Reference proteome</keyword>
<evidence type="ECO:0000259" key="8">
    <source>
        <dbReference type="PROSITE" id="PS50893"/>
    </source>
</evidence>
<feature type="domain" description="ABC transporter" evidence="8">
    <location>
        <begin position="687"/>
        <end position="911"/>
    </location>
</feature>
<dbReference type="PhylomeDB" id="R7Q6A8"/>
<reference evidence="10" key="1">
    <citation type="journal article" date="2013" name="Proc. Natl. Acad. Sci. U.S.A.">
        <title>Genome structure and metabolic features in the red seaweed Chondrus crispus shed light on evolution of the Archaeplastida.</title>
        <authorList>
            <person name="Collen J."/>
            <person name="Porcel B."/>
            <person name="Carre W."/>
            <person name="Ball S.G."/>
            <person name="Chaparro C."/>
            <person name="Tonon T."/>
            <person name="Barbeyron T."/>
            <person name="Michel G."/>
            <person name="Noel B."/>
            <person name="Valentin K."/>
            <person name="Elias M."/>
            <person name="Artiguenave F."/>
            <person name="Arun A."/>
            <person name="Aury J.M."/>
            <person name="Barbosa-Neto J.F."/>
            <person name="Bothwell J.H."/>
            <person name="Bouget F.Y."/>
            <person name="Brillet L."/>
            <person name="Cabello-Hurtado F."/>
            <person name="Capella-Gutierrez S."/>
            <person name="Charrier B."/>
            <person name="Cladiere L."/>
            <person name="Cock J.M."/>
            <person name="Coelho S.M."/>
            <person name="Colleoni C."/>
            <person name="Czjzek M."/>
            <person name="Da Silva C."/>
            <person name="Delage L."/>
            <person name="Denoeud F."/>
            <person name="Deschamps P."/>
            <person name="Dittami S.M."/>
            <person name="Gabaldon T."/>
            <person name="Gachon C.M."/>
            <person name="Groisillier A."/>
            <person name="Herve C."/>
            <person name="Jabbari K."/>
            <person name="Katinka M."/>
            <person name="Kloareg B."/>
            <person name="Kowalczyk N."/>
            <person name="Labadie K."/>
            <person name="Leblanc C."/>
            <person name="Lopez P.J."/>
            <person name="McLachlan D.H."/>
            <person name="Meslet-Cladiere L."/>
            <person name="Moustafa A."/>
            <person name="Nehr Z."/>
            <person name="Nyvall Collen P."/>
            <person name="Panaud O."/>
            <person name="Partensky F."/>
            <person name="Poulain J."/>
            <person name="Rensing S.A."/>
            <person name="Rousvoal S."/>
            <person name="Samson G."/>
            <person name="Symeonidi A."/>
            <person name="Weissenbach J."/>
            <person name="Zambounis A."/>
            <person name="Wincker P."/>
            <person name="Boyen C."/>
        </authorList>
    </citation>
    <scope>NUCLEOTIDE SEQUENCE [LARGE SCALE GENOMIC DNA]</scope>
    <source>
        <strain evidence="10">cv. Stackhouse</strain>
    </source>
</reference>
<gene>
    <name evidence="9" type="ORF">CHC_T00002341001</name>
</gene>
<dbReference type="STRING" id="2769.R7Q6A8"/>
<protein>
    <recommendedName>
        <fullName evidence="1">Probable ATP-dependent transporter ycf16</fullName>
    </recommendedName>
</protein>
<dbReference type="NCBIfam" id="NF000355">
    <property type="entry name" value="ribo_prot_ABC_F"/>
    <property type="match status" value="1"/>
</dbReference>
<dbReference type="InterPro" id="IPR017871">
    <property type="entry name" value="ABC_transporter-like_CS"/>
</dbReference>
<dbReference type="InterPro" id="IPR003593">
    <property type="entry name" value="AAA+_ATPase"/>
</dbReference>
<evidence type="ECO:0000256" key="3">
    <source>
        <dbReference type="ARBA" id="ARBA00022741"/>
    </source>
</evidence>
<dbReference type="KEGG" id="ccp:CHC_T00002341001"/>
<dbReference type="AlphaFoldDB" id="R7Q6A8"/>
<dbReference type="FunFam" id="3.40.50.300:FF:000011">
    <property type="entry name" value="Putative ABC transporter ATP-binding component"/>
    <property type="match status" value="1"/>
</dbReference>
<dbReference type="Proteomes" id="UP000012073">
    <property type="component" value="Unassembled WGS sequence"/>
</dbReference>
<organism evidence="9 10">
    <name type="scientific">Chondrus crispus</name>
    <name type="common">Carrageen Irish moss</name>
    <name type="synonym">Polymorpha crispa</name>
    <dbReference type="NCBI Taxonomy" id="2769"/>
    <lineage>
        <taxon>Eukaryota</taxon>
        <taxon>Rhodophyta</taxon>
        <taxon>Florideophyceae</taxon>
        <taxon>Rhodymeniophycidae</taxon>
        <taxon>Gigartinales</taxon>
        <taxon>Gigartinaceae</taxon>
        <taxon>Chondrus</taxon>
    </lineage>
</organism>
<feature type="region of interest" description="Disordered" evidence="7">
    <location>
        <begin position="66"/>
        <end position="98"/>
    </location>
</feature>
<dbReference type="FunFam" id="3.40.50.300:FF:000309">
    <property type="entry name" value="ABC transporter ATP-binding protein"/>
    <property type="match status" value="1"/>
</dbReference>
<feature type="region of interest" description="Disordered" evidence="7">
    <location>
        <begin position="931"/>
        <end position="960"/>
    </location>
</feature>
<feature type="compositionally biased region" description="Basic residues" evidence="7">
    <location>
        <begin position="134"/>
        <end position="144"/>
    </location>
</feature>
<evidence type="ECO:0000256" key="1">
    <source>
        <dbReference type="ARBA" id="ARBA00014334"/>
    </source>
</evidence>
<dbReference type="PANTHER" id="PTHR42855">
    <property type="entry name" value="ABC TRANSPORTER ATP-BINDING SUBUNIT"/>
    <property type="match status" value="1"/>
</dbReference>
<dbReference type="CDD" id="cd03221">
    <property type="entry name" value="ABCF_EF-3"/>
    <property type="match status" value="1"/>
</dbReference>
<dbReference type="Gene3D" id="3.40.50.300">
    <property type="entry name" value="P-loop containing nucleotide triphosphate hydrolases"/>
    <property type="match status" value="2"/>
</dbReference>
<dbReference type="PROSITE" id="PS50893">
    <property type="entry name" value="ABC_TRANSPORTER_2"/>
    <property type="match status" value="2"/>
</dbReference>
<dbReference type="GO" id="GO:0005524">
    <property type="term" value="F:ATP binding"/>
    <property type="evidence" value="ECO:0007669"/>
    <property type="project" value="UniProtKB-KW"/>
</dbReference>
<dbReference type="PANTHER" id="PTHR42855:SF1">
    <property type="entry name" value="ABC TRANSPORTER DOMAIN-CONTAINING PROTEIN"/>
    <property type="match status" value="1"/>
</dbReference>
<dbReference type="GeneID" id="17321082"/>
<feature type="region of interest" description="Disordered" evidence="7">
    <location>
        <begin position="170"/>
        <end position="229"/>
    </location>
</feature>
<proteinExistence type="inferred from homology"/>
<accession>R7Q6A8</accession>
<evidence type="ECO:0000313" key="9">
    <source>
        <dbReference type="EMBL" id="CDF33544.1"/>
    </source>
</evidence>
<keyword evidence="3" id="KW-0547">Nucleotide-binding</keyword>
<dbReference type="Gramene" id="CDF33544">
    <property type="protein sequence ID" value="CDF33544"/>
    <property type="gene ID" value="CHC_T00002341001"/>
</dbReference>
<dbReference type="GO" id="GO:0003676">
    <property type="term" value="F:nucleic acid binding"/>
    <property type="evidence" value="ECO:0007669"/>
    <property type="project" value="UniProtKB-ARBA"/>
</dbReference>
<keyword evidence="6" id="KW-0175">Coiled coil</keyword>
<dbReference type="SMART" id="SM00382">
    <property type="entry name" value="AAA"/>
    <property type="match status" value="2"/>
</dbReference>
<dbReference type="SUPFAM" id="SSF52540">
    <property type="entry name" value="P-loop containing nucleoside triphosphate hydrolases"/>
    <property type="match status" value="2"/>
</dbReference>
<feature type="domain" description="ABC transporter" evidence="8">
    <location>
        <begin position="355"/>
        <end position="615"/>
    </location>
</feature>
<evidence type="ECO:0000256" key="2">
    <source>
        <dbReference type="ARBA" id="ARBA00022737"/>
    </source>
</evidence>
<evidence type="ECO:0000256" key="4">
    <source>
        <dbReference type="ARBA" id="ARBA00022840"/>
    </source>
</evidence>
<sequence length="960" mass="105951">MAFVTPVAARGLATAASRRGASAPATCPTKTRRVVTMKKVRKGSGDDSSNAVDVFGGIGVSQEQLLAEALGEPEAPSQIPAPNEKKQKKGKKAGIQKTGDNAVDVFGGAAMSQDELLPSALGEDATALTVTPTPKKKTKKGKKGTVRDESNAVDVFGGANLSQDELLADALGENEPIPQLRRKGRKGKKSVDFNAADVNGSAGNGVSEDVLSHPDDQTVLDGGKNDTKEAEERITDIGRTGEIAAETQLVGETKSQNPGPYAEIADDEKEQGDCSTDAIATADAVEDEEVDEDFEPDNDVVSEFEEATKEFDKFTRQGRRRSLKLKRGERNAVEGRLADPKRANFGSGGEKFTSIRLEDVTMTFRNTTILNGVTWGVKTGERVGLIGENGCGKTTQLRMIAGLMPPTSGELVRSSTRTKASFLRQEFIEELDPRRTLREEFTSAFVEEQTLLSEYKTCEKHISDAGDDLDKLEVLLNRLEDLRQKCDDKGAWNLEARIDKVMPGLGFTEDDNDKLVAAFSGGWKVRIGLGKVLLQDPDLLLLDEPSNHLDNESVEWLEAFLQASNLPMVVVSHDREFLDRVCTKIVEIEGGEAFEYPGNYSTYVKLKKRQRKAWEAAFERQQKFLKEQENYIKRNRRTPARSSQVKSREKMLKRMEKTGQLVRRPPRQGKPLVFRFPPAPRSGRDCVIVDEVTHGYEGRALFKDASIAIERGDRIALIGPNGAGKSTLLRMITGKEDPQEGTVQCQGLTNIALAYYEQNQADALELNVTVLDTLRQAAPTEMRYEEIRALLGKFLFKGDDVEKKVAALSGGEKARLALAKIMLEPSNVLVLDEPGNHLSISAKEMLEEALQNFDGTLLLVSHDRYLISQVATQILAIEEQELVLYDGDYKSYMEKNSELRERLQARFIPGVAEIKNAPKIVLQEPAEMLDKKQKRKKNFGGSGVNSGKTKEMNAKRWNRT</sequence>
<feature type="coiled-coil region" evidence="6">
    <location>
        <begin position="462"/>
        <end position="489"/>
    </location>
</feature>